<dbReference type="Gene3D" id="3.40.50.150">
    <property type="entry name" value="Vaccinia Virus protein VP39"/>
    <property type="match status" value="1"/>
</dbReference>
<proteinExistence type="predicted"/>
<evidence type="ECO:0000313" key="2">
    <source>
        <dbReference type="Proteomes" id="UP000803884"/>
    </source>
</evidence>
<dbReference type="GO" id="GO:0008168">
    <property type="term" value="F:methyltransferase activity"/>
    <property type="evidence" value="ECO:0007669"/>
    <property type="project" value="TreeGrafter"/>
</dbReference>
<name>A0AB34L8F5_9PEZI</name>
<comment type="caution">
    <text evidence="1">The sequence shown here is derived from an EMBL/GenBank/DDBJ whole genome shotgun (WGS) entry which is preliminary data.</text>
</comment>
<sequence>MGEPRGLSHILNPSRPSGEVQQLKVCDCFFIDAYEENGRYYHAWKRGTYPFPTDDRERSRYDMVHHLVYRVLLNHFSDPRTGEVHRDEHGRIIPVACAKPIVASQTPYSILDLGCGSGIWACDMGSRFPDAEITGVDIVGGQPQGENLTWRTPDSDAQSGIDFESAHWGLTGNSFDLIHAAHLCGSVSDWPRFFEKCKKHLRPKTGQIELLEIDMTPRCDDGSLSPDAPIHQWWRLMQDATPEKPIAYQADTGGMLHRAGFVDIAHTEFRLPFSRTWSSDRREQAAGQWYRNLLLEQGDRFDSVAMFNGLSMGPLTRNLGWTKWQVDQLVADVLRCIEDDRVHAYHTLHIWTARRPGSDENL</sequence>
<dbReference type="Proteomes" id="UP000803884">
    <property type="component" value="Unassembled WGS sequence"/>
</dbReference>
<dbReference type="GeneID" id="96001914"/>
<dbReference type="InterPro" id="IPR029063">
    <property type="entry name" value="SAM-dependent_MTases_sf"/>
</dbReference>
<keyword evidence="2" id="KW-1185">Reference proteome</keyword>
<organism evidence="1 2">
    <name type="scientific">Cladosporium halotolerans</name>
    <dbReference type="NCBI Taxonomy" id="1052096"/>
    <lineage>
        <taxon>Eukaryota</taxon>
        <taxon>Fungi</taxon>
        <taxon>Dikarya</taxon>
        <taxon>Ascomycota</taxon>
        <taxon>Pezizomycotina</taxon>
        <taxon>Dothideomycetes</taxon>
        <taxon>Dothideomycetidae</taxon>
        <taxon>Cladosporiales</taxon>
        <taxon>Cladosporiaceae</taxon>
        <taxon>Cladosporium</taxon>
    </lineage>
</organism>
<dbReference type="Pfam" id="PF13489">
    <property type="entry name" value="Methyltransf_23"/>
    <property type="match status" value="1"/>
</dbReference>
<accession>A0AB34L8F5</accession>
<reference evidence="1 2" key="1">
    <citation type="journal article" date="2020" name="Microbiol. Resour. Announc.">
        <title>Draft Genome Sequence of a Cladosporium Species Isolated from the Mesophotic Ascidian Didemnum maculosum.</title>
        <authorList>
            <person name="Gioti A."/>
            <person name="Siaperas R."/>
            <person name="Nikolaivits E."/>
            <person name="Le Goff G."/>
            <person name="Ouazzani J."/>
            <person name="Kotoulas G."/>
            <person name="Topakas E."/>
        </authorList>
    </citation>
    <scope>NUCLEOTIDE SEQUENCE [LARGE SCALE GENOMIC DNA]</scope>
    <source>
        <strain evidence="1 2">TM138-S3</strain>
    </source>
</reference>
<dbReference type="EMBL" id="JAAQHG020000001">
    <property type="protein sequence ID" value="KAL1591096.1"/>
    <property type="molecule type" value="Genomic_DNA"/>
</dbReference>
<dbReference type="SUPFAM" id="SSF53335">
    <property type="entry name" value="S-adenosyl-L-methionine-dependent methyltransferases"/>
    <property type="match status" value="1"/>
</dbReference>
<dbReference type="PANTHER" id="PTHR43591">
    <property type="entry name" value="METHYLTRANSFERASE"/>
    <property type="match status" value="1"/>
</dbReference>
<dbReference type="CDD" id="cd02440">
    <property type="entry name" value="AdoMet_MTases"/>
    <property type="match status" value="1"/>
</dbReference>
<dbReference type="AlphaFoldDB" id="A0AB34L8F5"/>
<dbReference type="RefSeq" id="XP_069234201.1">
    <property type="nucleotide sequence ID" value="XM_069369076.1"/>
</dbReference>
<gene>
    <name evidence="1" type="ORF">WHR41_00470</name>
</gene>
<evidence type="ECO:0000313" key="1">
    <source>
        <dbReference type="EMBL" id="KAL1591096.1"/>
    </source>
</evidence>
<protein>
    <submittedName>
        <fullName evidence="1">Uncharacterized protein</fullName>
    </submittedName>
</protein>
<dbReference type="PANTHER" id="PTHR43591:SF24">
    <property type="entry name" value="2-METHOXY-6-POLYPRENYL-1,4-BENZOQUINOL METHYLASE, MITOCHONDRIAL"/>
    <property type="match status" value="1"/>
</dbReference>